<dbReference type="PANTHER" id="PTHR11654">
    <property type="entry name" value="OLIGOPEPTIDE TRANSPORTER-RELATED"/>
    <property type="match status" value="1"/>
</dbReference>
<dbReference type="GeneID" id="106173804"/>
<comment type="subcellular location">
    <subcellularLocation>
        <location evidence="1 7">Membrane</location>
        <topology evidence="1 7">Multi-pass membrane protein</topology>
    </subcellularLocation>
</comment>
<feature type="transmembrane region" description="Helical" evidence="8">
    <location>
        <begin position="69"/>
        <end position="88"/>
    </location>
</feature>
<dbReference type="GO" id="GO:0006857">
    <property type="term" value="P:oligopeptide transport"/>
    <property type="evidence" value="ECO:0007669"/>
    <property type="project" value="InterPro"/>
</dbReference>
<feature type="transmembrane region" description="Helical" evidence="8">
    <location>
        <begin position="570"/>
        <end position="593"/>
    </location>
</feature>
<gene>
    <name evidence="10" type="primary">LOC106173804</name>
</gene>
<feature type="transmembrane region" description="Helical" evidence="8">
    <location>
        <begin position="516"/>
        <end position="539"/>
    </location>
</feature>
<dbReference type="InterPro" id="IPR000109">
    <property type="entry name" value="POT_fam"/>
</dbReference>
<sequence length="625" mass="70722">MNNNSERRRLLASSGPGRLNNRAIWRRRFACFTILSSEMFERIAFYGIAGNLVLFLNEEPYLWTSYNSVNAQAFFFGISYLMSLVGGFMADSGCGKYRSIILAFIFYLGGYLFMPFMAPNPSNLKADWDWDVVKNVTRKKAPAFCRTETTGWYVIGNKSSSGDDDNHRYPWTEQCAWAAYLSLFIMACGVGIVKANLAPFGAEQVRRDGAEVMRTFFNWYYWCVNIGAFLSLTIIAYVQQNIDFFRGYLIPLVCLGVSFLLFVIGTPAYIRRPATGSVLTNIFKIIGEAFRNRRNRKVIDGQLPFHSEEHVDSADLSHSSKPTDCLDYAKVRFGGSYHESMVDDVKALGKIMMVFSALIPYWMVYFQMESTFLVQGLHMSLSIFEPKKEYDVPVASLSLFDVLFLLFLIPLLDRCVYPKLDRSGRQFSMISRITVGLLFSVLAVAMAGGIETIRLHDVHNNGIIIQEIGNTSYNASHLSILYQIPQYCLIGISEAFASVAGLEFAYSQSPASMQSIIMGLFWLFSGIGALLGTFSMVWFQGVWFFDQDNGNINCKFTCGKNKTCECHLDYYYYFLAGLQLVGLLIFFVAARYYRLGEVKKKKRTQNGLGNISDDSSHVQKTIFDG</sequence>
<evidence type="ECO:0000256" key="3">
    <source>
        <dbReference type="ARBA" id="ARBA00022692"/>
    </source>
</evidence>
<keyword evidence="9" id="KW-1185">Reference proteome</keyword>
<keyword evidence="3 7" id="KW-0812">Transmembrane</keyword>
<evidence type="ECO:0000256" key="8">
    <source>
        <dbReference type="SAM" id="Phobius"/>
    </source>
</evidence>
<evidence type="ECO:0000313" key="10">
    <source>
        <dbReference type="RefSeq" id="XP_013410507.1"/>
    </source>
</evidence>
<feature type="transmembrane region" description="Helical" evidence="8">
    <location>
        <begin position="433"/>
        <end position="450"/>
    </location>
</feature>
<dbReference type="InterPro" id="IPR036259">
    <property type="entry name" value="MFS_trans_sf"/>
</dbReference>
<feature type="transmembrane region" description="Helical" evidence="8">
    <location>
        <begin position="351"/>
        <end position="374"/>
    </location>
</feature>
<name>A0A1S3JJE6_LINAN</name>
<dbReference type="Pfam" id="PF00854">
    <property type="entry name" value="PTR2"/>
    <property type="match status" value="1"/>
</dbReference>
<keyword evidence="5 8" id="KW-1133">Transmembrane helix</keyword>
<organism evidence="9 10">
    <name type="scientific">Lingula anatina</name>
    <name type="common">Brachiopod</name>
    <name type="synonym">Lingula unguis</name>
    <dbReference type="NCBI Taxonomy" id="7574"/>
    <lineage>
        <taxon>Eukaryota</taxon>
        <taxon>Metazoa</taxon>
        <taxon>Spiralia</taxon>
        <taxon>Lophotrochozoa</taxon>
        <taxon>Brachiopoda</taxon>
        <taxon>Linguliformea</taxon>
        <taxon>Lingulata</taxon>
        <taxon>Lingulida</taxon>
        <taxon>Linguloidea</taxon>
        <taxon>Lingulidae</taxon>
        <taxon>Lingula</taxon>
    </lineage>
</organism>
<reference evidence="10" key="1">
    <citation type="submission" date="2025-08" db="UniProtKB">
        <authorList>
            <consortium name="RefSeq"/>
        </authorList>
    </citation>
    <scope>IDENTIFICATION</scope>
    <source>
        <tissue evidence="10">Gonads</tissue>
    </source>
</reference>
<dbReference type="RefSeq" id="XP_013410507.1">
    <property type="nucleotide sequence ID" value="XM_013555053.1"/>
</dbReference>
<keyword evidence="6 8" id="KW-0472">Membrane</keyword>
<comment type="similarity">
    <text evidence="2 7">Belongs to the major facilitator superfamily. Proton-dependent oligopeptide transporter (POT/PTR) (TC 2.A.17) family.</text>
</comment>
<dbReference type="OrthoDB" id="8904098at2759"/>
<dbReference type="SUPFAM" id="SSF103473">
    <property type="entry name" value="MFS general substrate transporter"/>
    <property type="match status" value="1"/>
</dbReference>
<dbReference type="Gene3D" id="1.20.1250.20">
    <property type="entry name" value="MFS general substrate transporter like domains"/>
    <property type="match status" value="1"/>
</dbReference>
<dbReference type="PROSITE" id="PS01023">
    <property type="entry name" value="PTR2_2"/>
    <property type="match status" value="1"/>
</dbReference>
<feature type="transmembrane region" description="Helical" evidence="8">
    <location>
        <begin position="244"/>
        <end position="264"/>
    </location>
</feature>
<evidence type="ECO:0000256" key="7">
    <source>
        <dbReference type="RuleBase" id="RU003755"/>
    </source>
</evidence>
<feature type="transmembrane region" description="Helical" evidence="8">
    <location>
        <begin position="100"/>
        <end position="118"/>
    </location>
</feature>
<dbReference type="GO" id="GO:0016020">
    <property type="term" value="C:membrane"/>
    <property type="evidence" value="ECO:0007669"/>
    <property type="project" value="UniProtKB-SubCell"/>
</dbReference>
<dbReference type="Proteomes" id="UP000085678">
    <property type="component" value="Unplaced"/>
</dbReference>
<feature type="transmembrane region" description="Helical" evidence="8">
    <location>
        <begin position="219"/>
        <end position="238"/>
    </location>
</feature>
<feature type="transmembrane region" description="Helical" evidence="8">
    <location>
        <begin position="29"/>
        <end position="49"/>
    </location>
</feature>
<proteinExistence type="inferred from homology"/>
<dbReference type="InterPro" id="IPR018456">
    <property type="entry name" value="PTR2_symporter_CS"/>
</dbReference>
<keyword evidence="4" id="KW-0653">Protein transport</keyword>
<keyword evidence="7" id="KW-0813">Transport</keyword>
<dbReference type="GO" id="GO:0022857">
    <property type="term" value="F:transmembrane transporter activity"/>
    <property type="evidence" value="ECO:0007669"/>
    <property type="project" value="InterPro"/>
</dbReference>
<evidence type="ECO:0000256" key="1">
    <source>
        <dbReference type="ARBA" id="ARBA00004141"/>
    </source>
</evidence>
<dbReference type="KEGG" id="lak:106173804"/>
<evidence type="ECO:0000256" key="2">
    <source>
        <dbReference type="ARBA" id="ARBA00005982"/>
    </source>
</evidence>
<evidence type="ECO:0000256" key="5">
    <source>
        <dbReference type="ARBA" id="ARBA00022989"/>
    </source>
</evidence>
<feature type="transmembrane region" description="Helical" evidence="8">
    <location>
        <begin position="484"/>
        <end position="504"/>
    </location>
</feature>
<dbReference type="InParanoid" id="A0A1S3JJE6"/>
<feature type="transmembrane region" description="Helical" evidence="8">
    <location>
        <begin position="394"/>
        <end position="412"/>
    </location>
</feature>
<dbReference type="AlphaFoldDB" id="A0A1S3JJE6"/>
<accession>A0A1S3JJE6</accession>
<protein>
    <submittedName>
        <fullName evidence="10">Solute carrier family 15 member 4</fullName>
    </submittedName>
</protein>
<evidence type="ECO:0000256" key="4">
    <source>
        <dbReference type="ARBA" id="ARBA00022856"/>
    </source>
</evidence>
<evidence type="ECO:0000256" key="6">
    <source>
        <dbReference type="ARBA" id="ARBA00023136"/>
    </source>
</evidence>
<keyword evidence="4" id="KW-0571">Peptide transport</keyword>
<evidence type="ECO:0000313" key="9">
    <source>
        <dbReference type="Proteomes" id="UP000085678"/>
    </source>
</evidence>
<feature type="transmembrane region" description="Helical" evidence="8">
    <location>
        <begin position="177"/>
        <end position="198"/>
    </location>
</feature>